<feature type="region of interest" description="Disordered" evidence="1">
    <location>
        <begin position="169"/>
        <end position="196"/>
    </location>
</feature>
<name>A0A6P8HDH6_ACTTE</name>
<dbReference type="GO" id="GO:0015629">
    <property type="term" value="C:actin cytoskeleton"/>
    <property type="evidence" value="ECO:0007669"/>
    <property type="project" value="TreeGrafter"/>
</dbReference>
<dbReference type="RefSeq" id="XP_031553113.1">
    <property type="nucleotide sequence ID" value="XM_031697253.1"/>
</dbReference>
<feature type="domain" description="Calponin-homology (CH)" evidence="2">
    <location>
        <begin position="24"/>
        <end position="132"/>
    </location>
</feature>
<gene>
    <name evidence="4" type="primary">LOC116290245</name>
</gene>
<dbReference type="InParanoid" id="A0A6P8HDH6"/>
<dbReference type="OrthoDB" id="21595at2759"/>
<dbReference type="PANTHER" id="PTHR47385:SF14">
    <property type="entry name" value="TRANSGELIN"/>
    <property type="match status" value="1"/>
</dbReference>
<dbReference type="SUPFAM" id="SSF47576">
    <property type="entry name" value="Calponin-homology domain, CH-domain"/>
    <property type="match status" value="1"/>
</dbReference>
<dbReference type="KEGG" id="aten:116290245"/>
<evidence type="ECO:0000256" key="1">
    <source>
        <dbReference type="SAM" id="MobiDB-lite"/>
    </source>
</evidence>
<dbReference type="Gene3D" id="1.10.418.10">
    <property type="entry name" value="Calponin-like domain"/>
    <property type="match status" value="1"/>
</dbReference>
<dbReference type="Proteomes" id="UP000515163">
    <property type="component" value="Unplaced"/>
</dbReference>
<evidence type="ECO:0000259" key="2">
    <source>
        <dbReference type="PROSITE" id="PS50021"/>
    </source>
</evidence>
<dbReference type="InterPro" id="IPR001715">
    <property type="entry name" value="CH_dom"/>
</dbReference>
<dbReference type="InterPro" id="IPR003096">
    <property type="entry name" value="SM22_calponin"/>
</dbReference>
<dbReference type="PANTHER" id="PTHR47385">
    <property type="entry name" value="CALPONIN"/>
    <property type="match status" value="1"/>
</dbReference>
<accession>A0A6P8HDH6</accession>
<keyword evidence="3" id="KW-1185">Reference proteome</keyword>
<dbReference type="GeneID" id="116290245"/>
<sequence>MASRPRGYGMSAEAARKIAGKYSDEQEEEARVWIEAVLGEECFGGETGAENVQRRLKDGKILARLAIKLGAKFKVNEQSMPFKQMENISNFLSFIENTLGVAAVDLFQTADLYDNQNMAQVVSCIHAVGRKSNAKGLNVPQLGPKEAEANPREFTDEQLRAGEGILSAQAGPAQDQVASQSGDHYGRGRQITDVYK</sequence>
<dbReference type="InterPro" id="IPR036872">
    <property type="entry name" value="CH_dom_sf"/>
</dbReference>
<dbReference type="AlphaFoldDB" id="A0A6P8HDH6"/>
<dbReference type="FunCoup" id="A0A6P8HDH6">
    <property type="interactions" value="396"/>
</dbReference>
<dbReference type="Pfam" id="PF00307">
    <property type="entry name" value="CH"/>
    <property type="match status" value="1"/>
</dbReference>
<organism evidence="3 4">
    <name type="scientific">Actinia tenebrosa</name>
    <name type="common">Australian red waratah sea anemone</name>
    <dbReference type="NCBI Taxonomy" id="6105"/>
    <lineage>
        <taxon>Eukaryota</taxon>
        <taxon>Metazoa</taxon>
        <taxon>Cnidaria</taxon>
        <taxon>Anthozoa</taxon>
        <taxon>Hexacorallia</taxon>
        <taxon>Actiniaria</taxon>
        <taxon>Actiniidae</taxon>
        <taxon>Actinia</taxon>
    </lineage>
</organism>
<evidence type="ECO:0000313" key="4">
    <source>
        <dbReference type="RefSeq" id="XP_031553113.1"/>
    </source>
</evidence>
<dbReference type="GO" id="GO:0051015">
    <property type="term" value="F:actin filament binding"/>
    <property type="evidence" value="ECO:0007669"/>
    <property type="project" value="TreeGrafter"/>
</dbReference>
<evidence type="ECO:0000313" key="3">
    <source>
        <dbReference type="Proteomes" id="UP000515163"/>
    </source>
</evidence>
<dbReference type="SMART" id="SM00033">
    <property type="entry name" value="CH"/>
    <property type="match status" value="1"/>
</dbReference>
<dbReference type="GO" id="GO:0007015">
    <property type="term" value="P:actin filament organization"/>
    <property type="evidence" value="ECO:0007669"/>
    <property type="project" value="TreeGrafter"/>
</dbReference>
<reference evidence="4" key="1">
    <citation type="submission" date="2025-08" db="UniProtKB">
        <authorList>
            <consortium name="RefSeq"/>
        </authorList>
    </citation>
    <scope>IDENTIFICATION</scope>
    <source>
        <tissue evidence="4">Tentacle</tissue>
    </source>
</reference>
<dbReference type="PROSITE" id="PS50021">
    <property type="entry name" value="CH"/>
    <property type="match status" value="1"/>
</dbReference>
<dbReference type="InterPro" id="IPR050606">
    <property type="entry name" value="Calponin-like"/>
</dbReference>
<protein>
    <submittedName>
        <fullName evidence="4">Myophilin-like</fullName>
    </submittedName>
</protein>
<dbReference type="PRINTS" id="PR00888">
    <property type="entry name" value="SM22CALPONIN"/>
</dbReference>
<proteinExistence type="predicted"/>